<name>A0ABS7K4V7_9BACI</name>
<protein>
    <submittedName>
        <fullName evidence="4">Oxidoreductase</fullName>
    </submittedName>
</protein>
<dbReference type="Gene3D" id="3.40.50.720">
    <property type="entry name" value="NAD(P)-binding Rossmann-like Domain"/>
    <property type="match status" value="1"/>
</dbReference>
<dbReference type="EMBL" id="JACWFH010000009">
    <property type="protein sequence ID" value="MBY0097155.1"/>
    <property type="molecule type" value="Genomic_DNA"/>
</dbReference>
<dbReference type="InterPro" id="IPR001509">
    <property type="entry name" value="Epimerase_deHydtase"/>
</dbReference>
<dbReference type="Pfam" id="PF01370">
    <property type="entry name" value="Epimerase"/>
    <property type="match status" value="1"/>
</dbReference>
<sequence>MMEKATKSALIVGATGLVGKELVDIVLNEPNYHSVTILTRKLLPLTHPKLEQIITDFDQLDQYQQHLQVDDVYCCLGTTIKTAGSQDAFRKVDLTYPLELAVLTKSLGAQKFLIITAMGADPDSKVFYSRVKGEIEVELKDLGFSALHIFRPSLLLGERQEFRLGERIGVILSPVLSFLMVGSLKKYKPIHAKVVAMAMYQASLLPKSGSFTYESDEIYRLSTESNS</sequence>
<evidence type="ECO:0000256" key="1">
    <source>
        <dbReference type="ARBA" id="ARBA00004370"/>
    </source>
</evidence>
<organism evidence="4 5">
    <name type="scientific">Mesobacillus maritimus</name>
    <dbReference type="NCBI Taxonomy" id="1643336"/>
    <lineage>
        <taxon>Bacteria</taxon>
        <taxon>Bacillati</taxon>
        <taxon>Bacillota</taxon>
        <taxon>Bacilli</taxon>
        <taxon>Bacillales</taxon>
        <taxon>Bacillaceae</taxon>
        <taxon>Mesobacillus</taxon>
    </lineage>
</organism>
<dbReference type="PANTHER" id="PTHR14097:SF7">
    <property type="entry name" value="OXIDOREDUCTASE HTATIP2"/>
    <property type="match status" value="1"/>
</dbReference>
<dbReference type="RefSeq" id="WP_246629116.1">
    <property type="nucleotide sequence ID" value="NZ_JACWFH010000009.1"/>
</dbReference>
<accession>A0ABS7K4V7</accession>
<dbReference type="PANTHER" id="PTHR14097">
    <property type="entry name" value="OXIDOREDUCTASE HTATIP2"/>
    <property type="match status" value="1"/>
</dbReference>
<dbReference type="Proteomes" id="UP000769780">
    <property type="component" value="Unassembled WGS sequence"/>
</dbReference>
<comment type="subcellular location">
    <subcellularLocation>
        <location evidence="1">Membrane</location>
    </subcellularLocation>
</comment>
<keyword evidence="5" id="KW-1185">Reference proteome</keyword>
<evidence type="ECO:0000313" key="5">
    <source>
        <dbReference type="Proteomes" id="UP000769780"/>
    </source>
</evidence>
<evidence type="ECO:0000313" key="4">
    <source>
        <dbReference type="EMBL" id="MBY0097155.1"/>
    </source>
</evidence>
<keyword evidence="2" id="KW-0472">Membrane</keyword>
<dbReference type="InterPro" id="IPR036291">
    <property type="entry name" value="NAD(P)-bd_dom_sf"/>
</dbReference>
<dbReference type="CDD" id="cd05250">
    <property type="entry name" value="CC3_like_SDR_a"/>
    <property type="match status" value="1"/>
</dbReference>
<feature type="domain" description="NAD-dependent epimerase/dehydratase" evidence="3">
    <location>
        <begin position="9"/>
        <end position="115"/>
    </location>
</feature>
<gene>
    <name evidence="4" type="ORF">H0185_10060</name>
</gene>
<reference evidence="4 5" key="1">
    <citation type="submission" date="2020-07" db="EMBL/GenBank/DDBJ databases">
        <title>Fungal Genomes of the International Space Station.</title>
        <authorList>
            <person name="Seuylemezian A."/>
            <person name="Singh N.K."/>
            <person name="Wood J."/>
            <person name="Venkateswaran K."/>
        </authorList>
    </citation>
    <scope>NUCLEOTIDE SEQUENCE [LARGE SCALE GENOMIC DNA]</scope>
    <source>
        <strain evidence="4 5">PL-B2</strain>
    </source>
</reference>
<evidence type="ECO:0000256" key="2">
    <source>
        <dbReference type="ARBA" id="ARBA00023136"/>
    </source>
</evidence>
<dbReference type="SUPFAM" id="SSF51735">
    <property type="entry name" value="NAD(P)-binding Rossmann-fold domains"/>
    <property type="match status" value="1"/>
</dbReference>
<comment type="caution">
    <text evidence="4">The sequence shown here is derived from an EMBL/GenBank/DDBJ whole genome shotgun (WGS) entry which is preliminary data.</text>
</comment>
<evidence type="ECO:0000259" key="3">
    <source>
        <dbReference type="Pfam" id="PF01370"/>
    </source>
</evidence>
<proteinExistence type="predicted"/>